<reference evidence="1" key="1">
    <citation type="submission" date="2022-03" db="EMBL/GenBank/DDBJ databases">
        <title>Interactions between chemoautotrophic and heterotrophic bacteria.</title>
        <authorList>
            <person name="Santoro A."/>
        </authorList>
    </citation>
    <scope>NUCLEOTIDE SEQUENCE</scope>
    <source>
        <strain evidence="1">Nb-106</strain>
    </source>
</reference>
<dbReference type="Proteomes" id="UP001205486">
    <property type="component" value="Unassembled WGS sequence"/>
</dbReference>
<dbReference type="EMBL" id="JALJZS010000002">
    <property type="protein sequence ID" value="MCP2000636.1"/>
    <property type="molecule type" value="Genomic_DNA"/>
</dbReference>
<keyword evidence="1" id="KW-0489">Methyltransferase</keyword>
<accession>A0ACC6AMX0</accession>
<keyword evidence="1" id="KW-0808">Transferase</keyword>
<sequence>MESGSREEDASKHEDPKAVRAFVRPHRYGHGWRSPERYGSILFSDSSGGNQEPILNPAIKRLLNAGSGPGSARRIARLVQERGLEELRFDIDPKVKPHVVGSILELETSFAPQSFDVIWSSHVLEHLYAHEIFPTLRQFHRVLKPDGFALIMSPDVTAVARFIVEQGIAAVAYHSPAGPIRPLDMLYGHSRAIEEGHVHMAHRTGFTAERLGNLLLTAGFPAVSVAMQNFEVCALALMPEADDAAIKKTLLVSGFNFQELAG</sequence>
<gene>
    <name evidence="1" type="ORF">J2S34_003084</name>
</gene>
<keyword evidence="2" id="KW-1185">Reference proteome</keyword>
<organism evidence="1 2">
    <name type="scientific">Nitrobacter winogradskyi</name>
    <name type="common">Nitrobacter agilis</name>
    <dbReference type="NCBI Taxonomy" id="913"/>
    <lineage>
        <taxon>Bacteria</taxon>
        <taxon>Pseudomonadati</taxon>
        <taxon>Pseudomonadota</taxon>
        <taxon>Alphaproteobacteria</taxon>
        <taxon>Hyphomicrobiales</taxon>
        <taxon>Nitrobacteraceae</taxon>
        <taxon>Nitrobacter</taxon>
    </lineage>
</organism>
<name>A0ACC6AMX0_NITWI</name>
<proteinExistence type="predicted"/>
<protein>
    <submittedName>
        <fullName evidence="1">SAM-dependent methyltransferase</fullName>
    </submittedName>
</protein>
<evidence type="ECO:0000313" key="1">
    <source>
        <dbReference type="EMBL" id="MCP2000636.1"/>
    </source>
</evidence>
<evidence type="ECO:0000313" key="2">
    <source>
        <dbReference type="Proteomes" id="UP001205486"/>
    </source>
</evidence>
<comment type="caution">
    <text evidence="1">The sequence shown here is derived from an EMBL/GenBank/DDBJ whole genome shotgun (WGS) entry which is preliminary data.</text>
</comment>